<accession>A0A6M7TDM2</accession>
<organism evidence="1 2">
    <name type="scientific">Mesorhizobium jarvisii</name>
    <dbReference type="NCBI Taxonomy" id="1777867"/>
    <lineage>
        <taxon>Bacteria</taxon>
        <taxon>Pseudomonadati</taxon>
        <taxon>Pseudomonadota</taxon>
        <taxon>Alphaproteobacteria</taxon>
        <taxon>Hyphomicrobiales</taxon>
        <taxon>Phyllobacteriaceae</taxon>
        <taxon>Mesorhizobium</taxon>
    </lineage>
</organism>
<dbReference type="AlphaFoldDB" id="A0A6M7TDM2"/>
<evidence type="ECO:0000313" key="1">
    <source>
        <dbReference type="EMBL" id="RJT33188.1"/>
    </source>
</evidence>
<dbReference type="EMBL" id="QZXA01000006">
    <property type="protein sequence ID" value="RJT33188.1"/>
    <property type="molecule type" value="Genomic_DNA"/>
</dbReference>
<gene>
    <name evidence="1" type="ORF">D3242_17735</name>
</gene>
<name>A0A6M7TDM2_9HYPH</name>
<protein>
    <submittedName>
        <fullName evidence="1">Uncharacterized protein</fullName>
    </submittedName>
</protein>
<evidence type="ECO:0000313" key="2">
    <source>
        <dbReference type="Proteomes" id="UP000275530"/>
    </source>
</evidence>
<keyword evidence="2" id="KW-1185">Reference proteome</keyword>
<reference evidence="1 2" key="1">
    <citation type="submission" date="2018-09" db="EMBL/GenBank/DDBJ databases">
        <title>Mesorhizobium carmichaelinearum sp. nov. isolated from Carmichaelinea spp. root nodules in New Zealand.</title>
        <authorList>
            <person name="De Meyer S.E."/>
        </authorList>
    </citation>
    <scope>NUCLEOTIDE SEQUENCE [LARGE SCALE GENOMIC DNA]</scope>
    <source>
        <strain evidence="1 2">LMG 28313</strain>
    </source>
</reference>
<dbReference type="RefSeq" id="WP_019861327.1">
    <property type="nucleotide sequence ID" value="NZ_CP033507.1"/>
</dbReference>
<sequence length="60" mass="6844">MGKESREHDLSAEERAFVERRRQELRQDGLVTETYRRVGVREALMRLASAGPDRDTAAAV</sequence>
<proteinExistence type="predicted"/>
<dbReference type="Proteomes" id="UP000275530">
    <property type="component" value="Unassembled WGS sequence"/>
</dbReference>
<comment type="caution">
    <text evidence="1">The sequence shown here is derived from an EMBL/GenBank/DDBJ whole genome shotgun (WGS) entry which is preliminary data.</text>
</comment>